<name>A0A6G9RTG0_9VIRU</name>
<dbReference type="EMBL" id="MN539827">
    <property type="protein sequence ID" value="QIR30289.1"/>
    <property type="molecule type" value="Genomic_RNA"/>
</dbReference>
<dbReference type="GO" id="GO:0003968">
    <property type="term" value="F:RNA-directed RNA polymerase activity"/>
    <property type="evidence" value="ECO:0007669"/>
    <property type="project" value="UniProtKB-KW"/>
</dbReference>
<protein>
    <submittedName>
        <fullName evidence="1">RNA-dependent RNA polymerase</fullName>
    </submittedName>
</protein>
<reference evidence="1" key="1">
    <citation type="journal article" date="2020" name="Virus Evol.">
        <title>Analysis of the virome associated to grapevine downy mildew lesions reveals new mycovirus lineages.</title>
        <authorList>
            <person name="Chiapello M."/>
            <person name="Rodriguez-Romero J."/>
            <person name="Ayllon M.A."/>
            <person name="Turina M."/>
        </authorList>
    </citation>
    <scope>NUCLEOTIDE SEQUENCE</scope>
    <source>
        <strain evidence="1">DMS4_DN19505</strain>
    </source>
</reference>
<accession>A0A6G9RTG0</accession>
<evidence type="ECO:0000313" key="1">
    <source>
        <dbReference type="EMBL" id="QIR30289.1"/>
    </source>
</evidence>
<keyword evidence="1" id="KW-0808">Transferase</keyword>
<keyword evidence="1" id="KW-0696">RNA-directed RNA polymerase</keyword>
<sequence>MPTSASGGYGLPLKKWDGRLFKTWRRAGLVCPPVNDDQIVVDGSKRLRASDWFLSAAKLRSTQRGGRKAKPFKYSTKLTKLTFLNQAKPWCFLSSPAKKRLSDASPAELERIDGAWACIEDAAICATPEAFFDEETRRFNLRLWKWYHEHVAHGGLDSAIKLWKRLLTQIKFTLAGEGVDPYNDRRTDIILFEGNNFRPSALTGYWGWLPAVLSRDTDPITRKAYMTRLAALIFSSRGMPTPTKPGLVAGLNTHGEVVCGERDFKESDRLSQVSYLVGQRLALLAMKCSGGYHQHSTAHLSMTNSASYEGPRRSGGRAYEVGPSFAFWLNQKYEGPDKSGSTWFGYPYHVRHGMPRAGTMCRNNLRPDITAVDSSRIGFEELDLQFLESGEMRVKLQTPFEGFDEAVGAQLLQFSIETGIQDAGLVGDPYIPDEGGAAPGVATRPFCARVSPVGEGGLKARSVTADEGWVTQLLSPWGHEMISWLTHLPQCRSGASAASQAYEFVKDGGRNSLDKALEGGCKFVTADATQASEYLEWSVTKPLLRGWCNQLPIQHTSYVDICIDALHHPTQLEGGPLADQYDWQGCITKRGCLMGRPGTKTALMLTLTAVQEMALLEGFFGRDILSLSDEEILTADVSKIPGIFRTAGDDQLMVRPEKIIDSHRRIAKLCGVVIPETSWMISGDIGLFSEEIIYWGPQTKFAGKGPLWEREYFTTPHVDALKTRLFSPVTRVTLARDETNPALGKGSFFAKKMSWIQGTKYPGCEVLKLRWRLRFNTFVDWNNLFTYLPEQLGGLGLTCLFDGDETDLVSWVMSQPAIIASGLIAMLEPNCPPTIRASILAFRTNTSYRGLLESEERLGQIRGAFLSMDCADNLDDQGLKEILKMDDETWSLVRHRNKLREAKKVGYISLSEMVAEAKRPDYIKELLMRERTIIDNLPETLAYFEYRRLCVESAIEDGDTLESFLKRNEGLNEGYKELRDAYAKRKWLVELFAADTIRPGAKLPGFMKPPTMDPRDLKGFNLTSWDVRLKKMQDHLASFWPEDRDILPKVEGFDALREALRTSKFPFHEDVYVPRSRLGPMCSLSVDMIGVRNNREARLLPPLSEDYPPMEMALRQKAEALNDSESILITAPCDGKFSLIPFKETV</sequence>
<organism evidence="1">
    <name type="scientific">Plasmopara viticola lesion associated narnavirus 10</name>
    <dbReference type="NCBI Taxonomy" id="2719493"/>
    <lineage>
        <taxon>Viruses</taxon>
        <taxon>Riboviria</taxon>
        <taxon>Orthornavirae</taxon>
        <taxon>Lenarviricota</taxon>
        <taxon>Amabiliviricetes</taxon>
        <taxon>Wolframvirales</taxon>
        <taxon>Narnaviridae</taxon>
        <taxon>Narnavirus</taxon>
    </lineage>
</organism>
<keyword evidence="1" id="KW-0548">Nucleotidyltransferase</keyword>
<proteinExistence type="predicted"/>